<evidence type="ECO:0000313" key="1">
    <source>
        <dbReference type="EMBL" id="CDT50665.1"/>
    </source>
</evidence>
<dbReference type="EMBL" id="CCKJ01000013">
    <property type="protein sequence ID" value="CDT50665.1"/>
    <property type="molecule type" value="Genomic_DNA"/>
</dbReference>
<sequence>MFRHSLKRRRSVKGNLVWIVLLLEIPNTSFLSSGMTISNCVSSFPKAAKERNRESRLDSIAIRDSKYFVAQFWNDDF</sequence>
<name>A0AA87C062_9VIBR</name>
<evidence type="ECO:0000313" key="2">
    <source>
        <dbReference type="Proteomes" id="UP000041625"/>
    </source>
</evidence>
<keyword evidence="2" id="KW-1185">Reference proteome</keyword>
<protein>
    <submittedName>
        <fullName evidence="1">Uncharacterized protein</fullName>
    </submittedName>
</protein>
<proteinExistence type="predicted"/>
<reference evidence="1 2" key="1">
    <citation type="submission" date="2014-06" db="EMBL/GenBank/DDBJ databases">
        <authorList>
            <person name="Le Roux F."/>
        </authorList>
    </citation>
    <scope>NUCLEOTIDE SEQUENCE [LARGE SCALE GENOMIC DNA]</scope>
    <source>
        <strain evidence="1 2">J2-31</strain>
    </source>
</reference>
<dbReference type="AlphaFoldDB" id="A0AA87C062"/>
<dbReference type="Proteomes" id="UP000041625">
    <property type="component" value="Unassembled WGS sequence"/>
</dbReference>
<comment type="caution">
    <text evidence="1">The sequence shown here is derived from an EMBL/GenBank/DDBJ whole genome shotgun (WGS) entry which is preliminary data.</text>
</comment>
<accession>A0AA87C062</accession>
<gene>
    <name evidence="1" type="ORF">VCR31J2_110044</name>
</gene>
<organism evidence="1 2">
    <name type="scientific">Vibrio coralliirubri</name>
    <dbReference type="NCBI Taxonomy" id="1516159"/>
    <lineage>
        <taxon>Bacteria</taxon>
        <taxon>Pseudomonadati</taxon>
        <taxon>Pseudomonadota</taxon>
        <taxon>Gammaproteobacteria</taxon>
        <taxon>Vibrionales</taxon>
        <taxon>Vibrionaceae</taxon>
        <taxon>Vibrio</taxon>
    </lineage>
</organism>